<dbReference type="OrthoDB" id="2320368at2759"/>
<evidence type="ECO:0000256" key="5">
    <source>
        <dbReference type="SAM" id="SignalP"/>
    </source>
</evidence>
<accession>A0A5B7FLS0</accession>
<dbReference type="AlphaFoldDB" id="A0A5B7FLS0"/>
<evidence type="ECO:0000256" key="1">
    <source>
        <dbReference type="ARBA" id="ARBA00006242"/>
    </source>
</evidence>
<dbReference type="Proteomes" id="UP000324222">
    <property type="component" value="Unassembled WGS sequence"/>
</dbReference>
<dbReference type="InterPro" id="IPR023591">
    <property type="entry name" value="Ribosomal_uS2_flav_dom_sf"/>
</dbReference>
<dbReference type="GO" id="GO:0003735">
    <property type="term" value="F:structural constituent of ribosome"/>
    <property type="evidence" value="ECO:0007669"/>
    <property type="project" value="InterPro"/>
</dbReference>
<feature type="chain" id="PRO_5035919473" evidence="5">
    <location>
        <begin position="24"/>
        <end position="419"/>
    </location>
</feature>
<dbReference type="GO" id="GO:0006412">
    <property type="term" value="P:translation"/>
    <property type="evidence" value="ECO:0007669"/>
    <property type="project" value="InterPro"/>
</dbReference>
<comment type="similarity">
    <text evidence="1">Belongs to the universal ribosomal protein uS2 family.</text>
</comment>
<dbReference type="Gene3D" id="3.40.50.10490">
    <property type="entry name" value="Glucose-6-phosphate isomerase like protein, domain 1"/>
    <property type="match status" value="1"/>
</dbReference>
<dbReference type="Pfam" id="PF00318">
    <property type="entry name" value="Ribosomal_S2"/>
    <property type="match status" value="1"/>
</dbReference>
<dbReference type="PROSITE" id="PS00962">
    <property type="entry name" value="RIBOSOMAL_S2_1"/>
    <property type="match status" value="1"/>
</dbReference>
<dbReference type="PANTHER" id="PTHR12534">
    <property type="entry name" value="30S RIBOSOMAL PROTEIN S2 PROKARYOTIC AND ORGANELLAR"/>
    <property type="match status" value="1"/>
</dbReference>
<keyword evidence="3" id="KW-0687">Ribonucleoprotein</keyword>
<protein>
    <submittedName>
        <fullName evidence="6">28S ribosomal protein S2, mitochondrial</fullName>
    </submittedName>
</protein>
<dbReference type="EMBL" id="VSRR010007123">
    <property type="protein sequence ID" value="MPC46267.1"/>
    <property type="molecule type" value="Genomic_DNA"/>
</dbReference>
<keyword evidence="2 6" id="KW-0689">Ribosomal protein</keyword>
<dbReference type="GO" id="GO:0005763">
    <property type="term" value="C:mitochondrial small ribosomal subunit"/>
    <property type="evidence" value="ECO:0007669"/>
    <property type="project" value="TreeGrafter"/>
</dbReference>
<gene>
    <name evidence="6" type="primary">MRPS2</name>
    <name evidence="6" type="ORF">E2C01_039981</name>
</gene>
<feature type="signal peptide" evidence="5">
    <location>
        <begin position="1"/>
        <end position="23"/>
    </location>
</feature>
<dbReference type="PANTHER" id="PTHR12534:SF0">
    <property type="entry name" value="SMALL RIBOSOMAL SUBUNIT PROTEIN US2M"/>
    <property type="match status" value="1"/>
</dbReference>
<sequence>MKAKALADILFTIILSFTVHASGLRVHVEYVDNHFTSRTQHIVREAVFHISRLLSIQNKLRKPVFHVPREKNACVSIYFDGPNKGKCGQISKHYLGIEKCGEAKIPQAHLEGLQVFGPKEVEPLSTSLPQGHGFTDGTNFVVYLTSKQSKLCSSSLAHSHVCRMEASRIGGVHSGRPVAGTINACWKEGETDDIMIKRVVIHELIHLLGMNYRSIREFIECDSKGNTRMCWKLKERVLWVTQDGELVLWSKHFRKAIRHQKICLDGTQCQISRWWLGQAGRRAFASSSTPSLTTAQPAEAPQAPQALQEAPGREMDYVSEQMKNTLKHPDYFKVSELFTVEDLFNARVHLGHTEGSLDEHMSQFVFGSRLGYLIIDLDQTAGLLRDALNFIAHIAFRGGIILFIGRTPQHQVGINHVVL</sequence>
<evidence type="ECO:0000313" key="7">
    <source>
        <dbReference type="Proteomes" id="UP000324222"/>
    </source>
</evidence>
<keyword evidence="7" id="KW-1185">Reference proteome</keyword>
<dbReference type="CDD" id="cd01425">
    <property type="entry name" value="RPS2"/>
    <property type="match status" value="1"/>
</dbReference>
<proteinExistence type="inferred from homology"/>
<evidence type="ECO:0000256" key="3">
    <source>
        <dbReference type="ARBA" id="ARBA00023274"/>
    </source>
</evidence>
<dbReference type="Gene3D" id="3.10.170.20">
    <property type="match status" value="1"/>
</dbReference>
<feature type="region of interest" description="Disordered" evidence="4">
    <location>
        <begin position="287"/>
        <end position="312"/>
    </location>
</feature>
<feature type="compositionally biased region" description="Low complexity" evidence="4">
    <location>
        <begin position="292"/>
        <end position="310"/>
    </location>
</feature>
<comment type="caution">
    <text evidence="6">The sequence shown here is derived from an EMBL/GenBank/DDBJ whole genome shotgun (WGS) entry which is preliminary data.</text>
</comment>
<organism evidence="6 7">
    <name type="scientific">Portunus trituberculatus</name>
    <name type="common">Swimming crab</name>
    <name type="synonym">Neptunus trituberculatus</name>
    <dbReference type="NCBI Taxonomy" id="210409"/>
    <lineage>
        <taxon>Eukaryota</taxon>
        <taxon>Metazoa</taxon>
        <taxon>Ecdysozoa</taxon>
        <taxon>Arthropoda</taxon>
        <taxon>Crustacea</taxon>
        <taxon>Multicrustacea</taxon>
        <taxon>Malacostraca</taxon>
        <taxon>Eumalacostraca</taxon>
        <taxon>Eucarida</taxon>
        <taxon>Decapoda</taxon>
        <taxon>Pleocyemata</taxon>
        <taxon>Brachyura</taxon>
        <taxon>Eubrachyura</taxon>
        <taxon>Portunoidea</taxon>
        <taxon>Portunidae</taxon>
        <taxon>Portuninae</taxon>
        <taxon>Portunus</taxon>
    </lineage>
</organism>
<dbReference type="InterPro" id="IPR001865">
    <property type="entry name" value="Ribosomal_uS2"/>
</dbReference>
<evidence type="ECO:0000256" key="4">
    <source>
        <dbReference type="SAM" id="MobiDB-lite"/>
    </source>
</evidence>
<keyword evidence="5" id="KW-0732">Signal</keyword>
<evidence type="ECO:0000256" key="2">
    <source>
        <dbReference type="ARBA" id="ARBA00022980"/>
    </source>
</evidence>
<dbReference type="InterPro" id="IPR005706">
    <property type="entry name" value="Ribosomal_uS2_bac/mit/plastid"/>
</dbReference>
<dbReference type="SUPFAM" id="SSF52313">
    <property type="entry name" value="Ribosomal protein S2"/>
    <property type="match status" value="1"/>
</dbReference>
<evidence type="ECO:0000313" key="6">
    <source>
        <dbReference type="EMBL" id="MPC46267.1"/>
    </source>
</evidence>
<dbReference type="InterPro" id="IPR018130">
    <property type="entry name" value="Ribosomal_uS2_CS"/>
</dbReference>
<name>A0A5B7FLS0_PORTR</name>
<dbReference type="SUPFAM" id="SSF55486">
    <property type="entry name" value="Metalloproteases ('zincins'), catalytic domain"/>
    <property type="match status" value="1"/>
</dbReference>
<reference evidence="6 7" key="1">
    <citation type="submission" date="2019-05" db="EMBL/GenBank/DDBJ databases">
        <title>Another draft genome of Portunus trituberculatus and its Hox gene families provides insights of decapod evolution.</title>
        <authorList>
            <person name="Jeong J.-H."/>
            <person name="Song I."/>
            <person name="Kim S."/>
            <person name="Choi T."/>
            <person name="Kim D."/>
            <person name="Ryu S."/>
            <person name="Kim W."/>
        </authorList>
    </citation>
    <scope>NUCLEOTIDE SEQUENCE [LARGE SCALE GENOMIC DNA]</scope>
    <source>
        <tissue evidence="6">Muscle</tissue>
    </source>
</reference>